<dbReference type="RefSeq" id="WP_017049087.1">
    <property type="nucleotide sequence ID" value="NZ_AJYU02000056.1"/>
</dbReference>
<evidence type="ECO:0000313" key="1">
    <source>
        <dbReference type="EMBL" id="MBF4271182.1"/>
    </source>
</evidence>
<protein>
    <submittedName>
        <fullName evidence="1">Uncharacterized protein</fullName>
    </submittedName>
</protein>
<evidence type="ECO:0000313" key="3">
    <source>
        <dbReference type="Proteomes" id="UP000722957"/>
    </source>
</evidence>
<dbReference type="KEGG" id="vau:VANGNB10_cI1804c"/>
<dbReference type="Proteomes" id="UP000726136">
    <property type="component" value="Unassembled WGS sequence"/>
</dbReference>
<reference evidence="3 4" key="1">
    <citation type="journal article" date="2021" name="PeerJ">
        <title>Analysis of 44 Vibrio anguillarum genomes reveals high genetic diversity.</title>
        <authorList>
            <person name="Hansen M.J."/>
            <person name="Dalsgaard I."/>
        </authorList>
    </citation>
    <scope>NUCLEOTIDE SEQUENCE [LARGE SCALE GENOMIC DNA]</scope>
    <source>
        <strain evidence="2 4">040915-1/1B</strain>
        <strain evidence="1 3">17-16730-2A</strain>
    </source>
</reference>
<organism evidence="1 3">
    <name type="scientific">Vibrio anguillarum</name>
    <name type="common">Listonella anguillarum</name>
    <dbReference type="NCBI Taxonomy" id="55601"/>
    <lineage>
        <taxon>Bacteria</taxon>
        <taxon>Pseudomonadati</taxon>
        <taxon>Pseudomonadota</taxon>
        <taxon>Gammaproteobacteria</taxon>
        <taxon>Vibrionales</taxon>
        <taxon>Vibrionaceae</taxon>
        <taxon>Vibrio</taxon>
    </lineage>
</organism>
<evidence type="ECO:0000313" key="4">
    <source>
        <dbReference type="Proteomes" id="UP000726136"/>
    </source>
</evidence>
<dbReference type="EMBL" id="RDPI01000676">
    <property type="protein sequence ID" value="MBF4376271.1"/>
    <property type="molecule type" value="Genomic_DNA"/>
</dbReference>
<dbReference type="AlphaFoldDB" id="A0AAW4ARC1"/>
<comment type="caution">
    <text evidence="1">The sequence shown here is derived from an EMBL/GenBank/DDBJ whole genome shotgun (WGS) entry which is preliminary data.</text>
</comment>
<proteinExistence type="predicted"/>
<sequence>MSTAFSPLKNIMMIARINLSQSELKKLETMQVKTIRNVDFKRLENTLVSKKTPMEMKNRIMIVLNKKSQDENWVKILANFNSEKKVNDWIDLRVHGTVSNALKNLLKDKQNLLNEPTTREIKQHFACYGVGLIERKVNSAQVKETTKKFLEWIRVDRKDTGKSGLQAALMSEVDKAKLDVDLASVEWRKSVTNQINRSVEIQINEYLSGHAERNKIVTSSGTTLTAHAIEDWLTQYTA</sequence>
<evidence type="ECO:0000313" key="2">
    <source>
        <dbReference type="EMBL" id="MBF4376271.1"/>
    </source>
</evidence>
<keyword evidence="4" id="KW-1185">Reference proteome</keyword>
<name>A0AAW4ARC1_VIBAN</name>
<dbReference type="EMBL" id="RDOM01000010">
    <property type="protein sequence ID" value="MBF4271182.1"/>
    <property type="molecule type" value="Genomic_DNA"/>
</dbReference>
<dbReference type="Proteomes" id="UP000722957">
    <property type="component" value="Unassembled WGS sequence"/>
</dbReference>
<dbReference type="GeneID" id="83859857"/>
<accession>A0AAW4ARC1</accession>
<gene>
    <name evidence="1" type="ORF">EAY07_03800</name>
    <name evidence="2" type="ORF">EAY46_25130</name>
</gene>